<name>A0A542ZLW3_9MICO</name>
<evidence type="ECO:0000259" key="6">
    <source>
        <dbReference type="Pfam" id="PF09210"/>
    </source>
</evidence>
<evidence type="ECO:0000256" key="3">
    <source>
        <dbReference type="PIRSR" id="PIRSR640042-1"/>
    </source>
</evidence>
<proteinExistence type="inferred from homology"/>
<dbReference type="SUPFAM" id="SSF88688">
    <property type="entry name" value="Families 57/38 glycoside transferase middle domain"/>
    <property type="match status" value="1"/>
</dbReference>
<dbReference type="InterPro" id="IPR027291">
    <property type="entry name" value="Glyco_hydro_38_N_sf"/>
</dbReference>
<comment type="similarity">
    <text evidence="1 4">Belongs to the glycosyl hydrolase 57 family.</text>
</comment>
<dbReference type="InterPro" id="IPR028995">
    <property type="entry name" value="Glyco_hydro_57/38_cen_sf"/>
</dbReference>
<dbReference type="AlphaFoldDB" id="A0A542ZLW3"/>
<gene>
    <name evidence="7" type="ORF">FB474_2667</name>
</gene>
<dbReference type="Gene3D" id="1.20.1430.10">
    <property type="entry name" value="Families 57/38 glycoside transferase, middle domain"/>
    <property type="match status" value="1"/>
</dbReference>
<dbReference type="InterPro" id="IPR040042">
    <property type="entry name" value="Branching_enz_MT3115-like"/>
</dbReference>
<organism evidence="7 8">
    <name type="scientific">Oryzihumus leptocrescens</name>
    <dbReference type="NCBI Taxonomy" id="297536"/>
    <lineage>
        <taxon>Bacteria</taxon>
        <taxon>Bacillati</taxon>
        <taxon>Actinomycetota</taxon>
        <taxon>Actinomycetes</taxon>
        <taxon>Micrococcales</taxon>
        <taxon>Intrasporangiaceae</taxon>
        <taxon>Oryzihumus</taxon>
    </lineage>
</organism>
<dbReference type="GO" id="GO:0030979">
    <property type="term" value="P:alpha-glucan biosynthetic process"/>
    <property type="evidence" value="ECO:0007669"/>
    <property type="project" value="InterPro"/>
</dbReference>
<comment type="caution">
    <text evidence="7">The sequence shown here is derived from an EMBL/GenBank/DDBJ whole genome shotgun (WGS) entry which is preliminary data.</text>
</comment>
<dbReference type="GO" id="GO:0003844">
    <property type="term" value="F:1,4-alpha-glucan branching enzyme activity"/>
    <property type="evidence" value="ECO:0007669"/>
    <property type="project" value="InterPro"/>
</dbReference>
<dbReference type="Proteomes" id="UP000319514">
    <property type="component" value="Unassembled WGS sequence"/>
</dbReference>
<evidence type="ECO:0000313" key="8">
    <source>
        <dbReference type="Proteomes" id="UP000319514"/>
    </source>
</evidence>
<dbReference type="InterPro" id="IPR015293">
    <property type="entry name" value="BE_C"/>
</dbReference>
<dbReference type="PANTHER" id="PTHR41695">
    <property type="entry name" value="1,4-ALPHA-GLUCAN BRANCHING ENZYME RV3031-RELATED"/>
    <property type="match status" value="1"/>
</dbReference>
<evidence type="ECO:0000313" key="7">
    <source>
        <dbReference type="EMBL" id="TQL61259.1"/>
    </source>
</evidence>
<dbReference type="SUPFAM" id="SSF88713">
    <property type="entry name" value="Glycoside hydrolase/deacetylase"/>
    <property type="match status" value="1"/>
</dbReference>
<dbReference type="PANTHER" id="PTHR41695:SF1">
    <property type="entry name" value="1,4-ALPHA-GLUCAN BRANCHING ENZYME TK1436"/>
    <property type="match status" value="1"/>
</dbReference>
<protein>
    <submittedName>
        <fullName evidence="7">1,4-alpha-glucan branching enzyme</fullName>
    </submittedName>
</protein>
<feature type="active site" description="Proton donor" evidence="3">
    <location>
        <position position="330"/>
    </location>
</feature>
<dbReference type="InterPro" id="IPR037090">
    <property type="entry name" value="57_glycoside_trans_central"/>
</dbReference>
<evidence type="ECO:0000256" key="1">
    <source>
        <dbReference type="ARBA" id="ARBA00006821"/>
    </source>
</evidence>
<dbReference type="OrthoDB" id="9803279at2"/>
<accession>A0A542ZLW3</accession>
<feature type="active site" description="Nucleophile" evidence="3">
    <location>
        <position position="188"/>
    </location>
</feature>
<dbReference type="RefSeq" id="WP_141789069.1">
    <property type="nucleotide sequence ID" value="NZ_BAAAKX010000001.1"/>
</dbReference>
<dbReference type="EMBL" id="VFOQ01000001">
    <property type="protein sequence ID" value="TQL61259.1"/>
    <property type="molecule type" value="Genomic_DNA"/>
</dbReference>
<dbReference type="InterPro" id="IPR004300">
    <property type="entry name" value="Glyco_hydro_57_N"/>
</dbReference>
<feature type="domain" description="Glycoside hydrolase family 57 N-terminal" evidence="5">
    <location>
        <begin position="10"/>
        <end position="365"/>
    </location>
</feature>
<reference evidence="7 8" key="1">
    <citation type="submission" date="2019-06" db="EMBL/GenBank/DDBJ databases">
        <title>Sequencing the genomes of 1000 actinobacteria strains.</title>
        <authorList>
            <person name="Klenk H.-P."/>
        </authorList>
    </citation>
    <scope>NUCLEOTIDE SEQUENCE [LARGE SCALE GENOMIC DNA]</scope>
    <source>
        <strain evidence="7 8">DSM 18082</strain>
    </source>
</reference>
<dbReference type="Pfam" id="PF09210">
    <property type="entry name" value="BE_C"/>
    <property type="match status" value="1"/>
</dbReference>
<evidence type="ECO:0000259" key="5">
    <source>
        <dbReference type="Pfam" id="PF03065"/>
    </source>
</evidence>
<keyword evidence="2 4" id="KW-0119">Carbohydrate metabolism</keyword>
<evidence type="ECO:0000256" key="4">
    <source>
        <dbReference type="RuleBase" id="RU361196"/>
    </source>
</evidence>
<keyword evidence="8" id="KW-1185">Reference proteome</keyword>
<feature type="domain" description="1,4-alpha-glucan branching enzyme C-terminal" evidence="6">
    <location>
        <begin position="404"/>
        <end position="503"/>
    </location>
</feature>
<dbReference type="GO" id="GO:0005576">
    <property type="term" value="C:extracellular region"/>
    <property type="evidence" value="ECO:0007669"/>
    <property type="project" value="TreeGrafter"/>
</dbReference>
<dbReference type="Pfam" id="PF03065">
    <property type="entry name" value="Glyco_hydro_57"/>
    <property type="match status" value="1"/>
</dbReference>
<sequence length="512" mass="55784">MTDAVPGSFALVLHSHLPWLRHHGVWPLGEEWLHQAWVESYVPLVAELDALAAEGHRDVLTLGVTPVLAAQLDDPAAVVDARTWAGLWEMRCRELGFGQEGHRGDIARYEFAEARRASEQLETRWRHGGSPVLRSLRDAGVVELLGGPATHPFLPLLLPEVADLALRVGLADSRWRLGAPGRGIWSPECGWTPALAPTFAAAGVGHFLVDEQTVRDSGGHPHAGWRVGGTDVVAVARDLPATNLIWSSRDGYPAGAAYRDFHARERFTGARLWAVTGADVPPAGKAPYDPATAAAQVRADVAHFVDAVVARLRAVHAEQGSPGLVVAAYDTELFGHWWHEGPAFLGQAVRALRAAGVTVTTVEKALAAGHVAGDLDLGPGSWGSGKDFSVWDGPAVAPIAHENHWVQRRWLDLMARETPERLRLRRPELDQLLRTMLNALSSDWAFMVTREQAVDYAWRRAEEHRVAFHRLAQLIDDGDTEGALAEAARQAATDDTFPWLDARTAGLPVVPR</sequence>
<dbReference type="InterPro" id="IPR011330">
    <property type="entry name" value="Glyco_hydro/deAcase_b/a-brl"/>
</dbReference>
<dbReference type="Gene3D" id="3.20.110.10">
    <property type="entry name" value="Glycoside hydrolase 38, N terminal domain"/>
    <property type="match status" value="1"/>
</dbReference>
<evidence type="ECO:0000256" key="2">
    <source>
        <dbReference type="ARBA" id="ARBA00023277"/>
    </source>
</evidence>